<dbReference type="Proteomes" id="UP000652761">
    <property type="component" value="Unassembled WGS sequence"/>
</dbReference>
<evidence type="ECO:0000256" key="3">
    <source>
        <dbReference type="ARBA" id="ARBA00023006"/>
    </source>
</evidence>
<dbReference type="GO" id="GO:0019901">
    <property type="term" value="F:protein kinase binding"/>
    <property type="evidence" value="ECO:0007669"/>
    <property type="project" value="TreeGrafter"/>
</dbReference>
<dbReference type="AlphaFoldDB" id="A0A843VFP5"/>
<dbReference type="PANTHER" id="PTHR13292">
    <property type="entry name" value="AUTOPHAGY-RELATED PROTEIN 101"/>
    <property type="match status" value="1"/>
</dbReference>
<sequence>VQCGNAEIEKKIEEKVDNFYGWMEKHPNKKGQILLSFYELKNKHGSWFDNRLVCHDWEQWYINLHILQPKVHGKSYSSKADLHPREANQEESRSRQATLEASLHEVIPCNAQNAWETEDPKTGSGGNGTQTTKGLCSIPDGAWESSCPALCPKYQIAVILRSYLCMVLEIREEPALTDGMATPTMCMDTIYELGSGTGTDYPTLHVQNHPKK</sequence>
<evidence type="ECO:0000256" key="1">
    <source>
        <dbReference type="ARBA" id="ARBA00007130"/>
    </source>
</evidence>
<dbReference type="InterPro" id="IPR012445">
    <property type="entry name" value="ATG101"/>
</dbReference>
<gene>
    <name evidence="5" type="ORF">Taro_027868</name>
</gene>
<keyword evidence="6" id="KW-1185">Reference proteome</keyword>
<name>A0A843VFP5_COLES</name>
<feature type="compositionally biased region" description="Basic and acidic residues" evidence="4">
    <location>
        <begin position="80"/>
        <end position="94"/>
    </location>
</feature>
<dbReference type="GO" id="GO:0000045">
    <property type="term" value="P:autophagosome assembly"/>
    <property type="evidence" value="ECO:0007669"/>
    <property type="project" value="TreeGrafter"/>
</dbReference>
<dbReference type="OrthoDB" id="10259639at2759"/>
<evidence type="ECO:0000313" key="5">
    <source>
        <dbReference type="EMBL" id="MQL95198.1"/>
    </source>
</evidence>
<accession>A0A843VFP5</accession>
<dbReference type="GO" id="GO:1990316">
    <property type="term" value="C:Atg1/ULK1 kinase complex"/>
    <property type="evidence" value="ECO:0007669"/>
    <property type="project" value="TreeGrafter"/>
</dbReference>
<comment type="caution">
    <text evidence="5">The sequence shown here is derived from an EMBL/GenBank/DDBJ whole genome shotgun (WGS) entry which is preliminary data.</text>
</comment>
<keyword evidence="3" id="KW-0072">Autophagy</keyword>
<evidence type="ECO:0000256" key="4">
    <source>
        <dbReference type="SAM" id="MobiDB-lite"/>
    </source>
</evidence>
<comment type="similarity">
    <text evidence="1">Belongs to the ATG101 family.</text>
</comment>
<dbReference type="PANTHER" id="PTHR13292:SF0">
    <property type="entry name" value="AUTOPHAGY-RELATED PROTEIN 101"/>
    <property type="match status" value="1"/>
</dbReference>
<dbReference type="Pfam" id="PF07855">
    <property type="entry name" value="ATG101"/>
    <property type="match status" value="1"/>
</dbReference>
<dbReference type="EMBL" id="NMUH01001766">
    <property type="protein sequence ID" value="MQL95198.1"/>
    <property type="molecule type" value="Genomic_DNA"/>
</dbReference>
<protein>
    <recommendedName>
        <fullName evidence="2">Autophagy-related protein 101</fullName>
    </recommendedName>
</protein>
<evidence type="ECO:0000256" key="2">
    <source>
        <dbReference type="ARBA" id="ARBA00018874"/>
    </source>
</evidence>
<evidence type="ECO:0000313" key="6">
    <source>
        <dbReference type="Proteomes" id="UP000652761"/>
    </source>
</evidence>
<feature type="region of interest" description="Disordered" evidence="4">
    <location>
        <begin position="77"/>
        <end position="97"/>
    </location>
</feature>
<reference evidence="5" key="1">
    <citation type="submission" date="2017-07" db="EMBL/GenBank/DDBJ databases">
        <title>Taro Niue Genome Assembly and Annotation.</title>
        <authorList>
            <person name="Atibalentja N."/>
            <person name="Keating K."/>
            <person name="Fields C.J."/>
        </authorList>
    </citation>
    <scope>NUCLEOTIDE SEQUENCE</scope>
    <source>
        <strain evidence="5">Niue_2</strain>
        <tissue evidence="5">Leaf</tissue>
    </source>
</reference>
<feature type="non-terminal residue" evidence="5">
    <location>
        <position position="1"/>
    </location>
</feature>
<organism evidence="5 6">
    <name type="scientific">Colocasia esculenta</name>
    <name type="common">Wild taro</name>
    <name type="synonym">Arum esculentum</name>
    <dbReference type="NCBI Taxonomy" id="4460"/>
    <lineage>
        <taxon>Eukaryota</taxon>
        <taxon>Viridiplantae</taxon>
        <taxon>Streptophyta</taxon>
        <taxon>Embryophyta</taxon>
        <taxon>Tracheophyta</taxon>
        <taxon>Spermatophyta</taxon>
        <taxon>Magnoliopsida</taxon>
        <taxon>Liliopsida</taxon>
        <taxon>Araceae</taxon>
        <taxon>Aroideae</taxon>
        <taxon>Colocasieae</taxon>
        <taxon>Colocasia</taxon>
    </lineage>
</organism>
<dbReference type="GO" id="GO:0000407">
    <property type="term" value="C:phagophore assembly site"/>
    <property type="evidence" value="ECO:0007669"/>
    <property type="project" value="TreeGrafter"/>
</dbReference>
<proteinExistence type="inferred from homology"/>